<reference evidence="2" key="1">
    <citation type="journal article" date="2022" name="bioRxiv">
        <title>Sequencing and chromosome-scale assembly of the giantPleurodeles waltlgenome.</title>
        <authorList>
            <person name="Brown T."/>
            <person name="Elewa A."/>
            <person name="Iarovenko S."/>
            <person name="Subramanian E."/>
            <person name="Araus A.J."/>
            <person name="Petzold A."/>
            <person name="Susuki M."/>
            <person name="Suzuki K.-i.T."/>
            <person name="Hayashi T."/>
            <person name="Toyoda A."/>
            <person name="Oliveira C."/>
            <person name="Osipova E."/>
            <person name="Leigh N.D."/>
            <person name="Simon A."/>
            <person name="Yun M.H."/>
        </authorList>
    </citation>
    <scope>NUCLEOTIDE SEQUENCE</scope>
    <source>
        <strain evidence="2">20211129_DDA</strain>
        <tissue evidence="2">Liver</tissue>
    </source>
</reference>
<comment type="caution">
    <text evidence="2">The sequence shown here is derived from an EMBL/GenBank/DDBJ whole genome shotgun (WGS) entry which is preliminary data.</text>
</comment>
<organism evidence="2 3">
    <name type="scientific">Pleurodeles waltl</name>
    <name type="common">Iberian ribbed newt</name>
    <dbReference type="NCBI Taxonomy" id="8319"/>
    <lineage>
        <taxon>Eukaryota</taxon>
        <taxon>Metazoa</taxon>
        <taxon>Chordata</taxon>
        <taxon>Craniata</taxon>
        <taxon>Vertebrata</taxon>
        <taxon>Euteleostomi</taxon>
        <taxon>Amphibia</taxon>
        <taxon>Batrachia</taxon>
        <taxon>Caudata</taxon>
        <taxon>Salamandroidea</taxon>
        <taxon>Salamandridae</taxon>
        <taxon>Pleurodelinae</taxon>
        <taxon>Pleurodeles</taxon>
    </lineage>
</organism>
<evidence type="ECO:0000256" key="1">
    <source>
        <dbReference type="SAM" id="MobiDB-lite"/>
    </source>
</evidence>
<accession>A0AAV7PA49</accession>
<dbReference type="EMBL" id="JANPWB010000011">
    <property type="protein sequence ID" value="KAJ1122593.1"/>
    <property type="molecule type" value="Genomic_DNA"/>
</dbReference>
<evidence type="ECO:0000313" key="2">
    <source>
        <dbReference type="EMBL" id="KAJ1122593.1"/>
    </source>
</evidence>
<sequence length="94" mass="9974">MGPEILLFARTGQSANQLGELGIASSLHSNGSSERAGSKGCRDTDGRPILQRGGSEAELGASPSDLQTIFPQCHQEHCFRAWCQAHVDLPASIL</sequence>
<dbReference type="AlphaFoldDB" id="A0AAV7PA49"/>
<evidence type="ECO:0000313" key="3">
    <source>
        <dbReference type="Proteomes" id="UP001066276"/>
    </source>
</evidence>
<gene>
    <name evidence="2" type="ORF">NDU88_001079</name>
</gene>
<proteinExistence type="predicted"/>
<feature type="compositionally biased region" description="Basic and acidic residues" evidence="1">
    <location>
        <begin position="36"/>
        <end position="46"/>
    </location>
</feature>
<keyword evidence="3" id="KW-1185">Reference proteome</keyword>
<feature type="compositionally biased region" description="Polar residues" evidence="1">
    <location>
        <begin position="26"/>
        <end position="35"/>
    </location>
</feature>
<dbReference type="Proteomes" id="UP001066276">
    <property type="component" value="Chromosome 7"/>
</dbReference>
<feature type="region of interest" description="Disordered" evidence="1">
    <location>
        <begin position="26"/>
        <end position="61"/>
    </location>
</feature>
<protein>
    <submittedName>
        <fullName evidence="2">Uncharacterized protein</fullName>
    </submittedName>
</protein>
<name>A0AAV7PA49_PLEWA</name>